<accession>A0A7G5XKG4</accession>
<evidence type="ECO:0000313" key="4">
    <source>
        <dbReference type="EMBL" id="QNA45967.1"/>
    </source>
</evidence>
<dbReference type="Pfam" id="PF04773">
    <property type="entry name" value="FecR"/>
    <property type="match status" value="1"/>
</dbReference>
<sequence length="398" mass="43820">MNKETGYYQRLIKRYIDNNCTPQEATELFDYLQQSSSNRVLLQEMKDLYNAGAGDIQTITKAEWSQRVRNELLQHIQTETTVIPLYKRWLPQVAAAAIILIGATIFFQYFNKSSATNDTVAVKPITTAPAKEVLPGTDKAILTLADGTVIVLDSAKTGSIAAQGGTVLKNKNGLIVYDASSNAASTGEIAFNTISTPKGGQYQVVLPDGSKAWLNAASSLRFPTAFTGSTRTVELTGEGYFEIAKNEKMPFHVKANNVDVEVLGTHFNIMAYGNEAATRTTLLEGSVKLNSGSSSGYLKPGQQADVNSTGVMKVGPGNVDEAVAWKNGNFYFDNTSLTTIMRQFERWYNIDVNYEGVEKKRFFSVEMSRNMSLSQVLKLLDAADIQFKIDQNRLSVIY</sequence>
<keyword evidence="1" id="KW-0812">Transmembrane</keyword>
<dbReference type="AlphaFoldDB" id="A0A7G5XKG4"/>
<dbReference type="PANTHER" id="PTHR30273:SF2">
    <property type="entry name" value="PROTEIN FECR"/>
    <property type="match status" value="1"/>
</dbReference>
<keyword evidence="1" id="KW-1133">Transmembrane helix</keyword>
<dbReference type="RefSeq" id="WP_182805483.1">
    <property type="nucleotide sequence ID" value="NZ_CP060007.1"/>
</dbReference>
<evidence type="ECO:0000256" key="1">
    <source>
        <dbReference type="SAM" id="Phobius"/>
    </source>
</evidence>
<feature type="transmembrane region" description="Helical" evidence="1">
    <location>
        <begin position="89"/>
        <end position="110"/>
    </location>
</feature>
<evidence type="ECO:0000313" key="5">
    <source>
        <dbReference type="Proteomes" id="UP000515344"/>
    </source>
</evidence>
<dbReference type="InterPro" id="IPR012373">
    <property type="entry name" value="Ferrdict_sens_TM"/>
</dbReference>
<dbReference type="KEGG" id="lacs:H4075_07210"/>
<dbReference type="Gene3D" id="2.60.120.1440">
    <property type="match status" value="1"/>
</dbReference>
<dbReference type="InterPro" id="IPR032508">
    <property type="entry name" value="FecR_C"/>
</dbReference>
<gene>
    <name evidence="4" type="ORF">H4075_07210</name>
</gene>
<feature type="domain" description="Protein FecR C-terminal" evidence="3">
    <location>
        <begin position="330"/>
        <end position="394"/>
    </location>
</feature>
<evidence type="ECO:0000259" key="2">
    <source>
        <dbReference type="Pfam" id="PF04773"/>
    </source>
</evidence>
<dbReference type="Gene3D" id="3.55.50.30">
    <property type="match status" value="1"/>
</dbReference>
<protein>
    <submittedName>
        <fullName evidence="4">FecR domain-containing protein</fullName>
    </submittedName>
</protein>
<dbReference type="EMBL" id="CP060007">
    <property type="protein sequence ID" value="QNA45967.1"/>
    <property type="molecule type" value="Genomic_DNA"/>
</dbReference>
<evidence type="ECO:0000259" key="3">
    <source>
        <dbReference type="Pfam" id="PF16344"/>
    </source>
</evidence>
<dbReference type="Pfam" id="PF16344">
    <property type="entry name" value="FecR_C"/>
    <property type="match status" value="1"/>
</dbReference>
<dbReference type="PANTHER" id="PTHR30273">
    <property type="entry name" value="PERIPLASMIC SIGNAL SENSOR AND SIGMA FACTOR ACTIVATOR FECR-RELATED"/>
    <property type="match status" value="1"/>
</dbReference>
<keyword evidence="5" id="KW-1185">Reference proteome</keyword>
<dbReference type="Proteomes" id="UP000515344">
    <property type="component" value="Chromosome"/>
</dbReference>
<reference evidence="5" key="1">
    <citation type="submission" date="2020-08" db="EMBL/GenBank/DDBJ databases">
        <title>Lacibacter sp. S13-6-6 genome sequencing.</title>
        <authorList>
            <person name="Jin L."/>
        </authorList>
    </citation>
    <scope>NUCLEOTIDE SEQUENCE [LARGE SCALE GENOMIC DNA]</scope>
    <source>
        <strain evidence="5">S13-6-6</strain>
    </source>
</reference>
<dbReference type="FunFam" id="2.60.120.1440:FF:000001">
    <property type="entry name" value="Putative anti-sigma factor"/>
    <property type="match status" value="1"/>
</dbReference>
<proteinExistence type="predicted"/>
<dbReference type="InterPro" id="IPR006860">
    <property type="entry name" value="FecR"/>
</dbReference>
<name>A0A7G5XKG4_9BACT</name>
<feature type="domain" description="FecR protein" evidence="2">
    <location>
        <begin position="193"/>
        <end position="288"/>
    </location>
</feature>
<dbReference type="GO" id="GO:0016989">
    <property type="term" value="F:sigma factor antagonist activity"/>
    <property type="evidence" value="ECO:0007669"/>
    <property type="project" value="TreeGrafter"/>
</dbReference>
<keyword evidence="1" id="KW-0472">Membrane</keyword>
<organism evidence="4 5">
    <name type="scientific">Lacibacter sediminis</name>
    <dbReference type="NCBI Taxonomy" id="2760713"/>
    <lineage>
        <taxon>Bacteria</taxon>
        <taxon>Pseudomonadati</taxon>
        <taxon>Bacteroidota</taxon>
        <taxon>Chitinophagia</taxon>
        <taxon>Chitinophagales</taxon>
        <taxon>Chitinophagaceae</taxon>
        <taxon>Lacibacter</taxon>
    </lineage>
</organism>